<organism evidence="3 4">
    <name type="scientific">Ziziphus jujuba var. spinosa</name>
    <dbReference type="NCBI Taxonomy" id="714518"/>
    <lineage>
        <taxon>Eukaryota</taxon>
        <taxon>Viridiplantae</taxon>
        <taxon>Streptophyta</taxon>
        <taxon>Embryophyta</taxon>
        <taxon>Tracheophyta</taxon>
        <taxon>Spermatophyta</taxon>
        <taxon>Magnoliopsida</taxon>
        <taxon>eudicotyledons</taxon>
        <taxon>Gunneridae</taxon>
        <taxon>Pentapetalae</taxon>
        <taxon>rosids</taxon>
        <taxon>fabids</taxon>
        <taxon>Rosales</taxon>
        <taxon>Rhamnaceae</taxon>
        <taxon>Paliureae</taxon>
        <taxon>Ziziphus</taxon>
    </lineage>
</organism>
<comment type="caution">
    <text evidence="3">The sequence shown here is derived from an EMBL/GenBank/DDBJ whole genome shotgun (WGS) entry which is preliminary data.</text>
</comment>
<gene>
    <name evidence="3" type="ORF">FEM48_Zijuj11G0132300</name>
</gene>
<proteinExistence type="predicted"/>
<feature type="transmembrane region" description="Helical" evidence="2">
    <location>
        <begin position="125"/>
        <end position="144"/>
    </location>
</feature>
<accession>A0A978UJ51</accession>
<name>A0A978UJ51_ZIZJJ</name>
<keyword evidence="2" id="KW-0812">Transmembrane</keyword>
<evidence type="ECO:0000313" key="3">
    <source>
        <dbReference type="EMBL" id="KAH7514832.1"/>
    </source>
</evidence>
<feature type="transmembrane region" description="Helical" evidence="2">
    <location>
        <begin position="60"/>
        <end position="79"/>
    </location>
</feature>
<dbReference type="Proteomes" id="UP000813462">
    <property type="component" value="Unassembled WGS sequence"/>
</dbReference>
<sequence>MLFWMEKRIIDSSDCFCNLCGLFEIVKDMCEEFTQACNRGPPSKFLLPERRSYRCQVMRTKYIFCFSVLHILYYLFIITKRCLNLGEVLKHTFFSGMEKVGNLPLLGFVQRMKPKRLSSTLTNRTLTLIGLLVSLLLLPLKLGIQSDKRGKNLGKDSGNDDPQLQEFLEARDEGPPEDFDAEVLDQGKTSGLEDEKGKVLESGRLFVRNLPYTTT</sequence>
<dbReference type="EMBL" id="JAEACU010000011">
    <property type="protein sequence ID" value="KAH7514832.1"/>
    <property type="molecule type" value="Genomic_DNA"/>
</dbReference>
<keyword evidence="2" id="KW-1133">Transmembrane helix</keyword>
<keyword evidence="2" id="KW-0472">Membrane</keyword>
<evidence type="ECO:0000256" key="2">
    <source>
        <dbReference type="SAM" id="Phobius"/>
    </source>
</evidence>
<dbReference type="AlphaFoldDB" id="A0A978UJ51"/>
<feature type="region of interest" description="Disordered" evidence="1">
    <location>
        <begin position="167"/>
        <end position="196"/>
    </location>
</feature>
<evidence type="ECO:0000313" key="4">
    <source>
        <dbReference type="Proteomes" id="UP000813462"/>
    </source>
</evidence>
<protein>
    <submittedName>
        <fullName evidence="3">Uncharacterized protein</fullName>
    </submittedName>
</protein>
<evidence type="ECO:0000256" key="1">
    <source>
        <dbReference type="SAM" id="MobiDB-lite"/>
    </source>
</evidence>
<reference evidence="3" key="1">
    <citation type="journal article" date="2021" name="Front. Plant Sci.">
        <title>Chromosome-Scale Genome Assembly for Chinese Sour Jujube and Insights Into Its Genome Evolution and Domestication Signature.</title>
        <authorList>
            <person name="Shen L.-Y."/>
            <person name="Luo H."/>
            <person name="Wang X.-L."/>
            <person name="Wang X.-M."/>
            <person name="Qiu X.-J."/>
            <person name="Liu H."/>
            <person name="Zhou S.-S."/>
            <person name="Jia K.-H."/>
            <person name="Nie S."/>
            <person name="Bao Y.-T."/>
            <person name="Zhang R.-G."/>
            <person name="Yun Q.-Z."/>
            <person name="Chai Y.-H."/>
            <person name="Lu J.-Y."/>
            <person name="Li Y."/>
            <person name="Zhao S.-W."/>
            <person name="Mao J.-F."/>
            <person name="Jia S.-G."/>
            <person name="Mao Y.-M."/>
        </authorList>
    </citation>
    <scope>NUCLEOTIDE SEQUENCE</scope>
    <source>
        <strain evidence="3">AT0</strain>
        <tissue evidence="3">Leaf</tissue>
    </source>
</reference>